<feature type="coiled-coil region" evidence="1">
    <location>
        <begin position="21"/>
        <end position="52"/>
    </location>
</feature>
<dbReference type="AlphaFoldDB" id="A0A7X4H2P6"/>
<sequence length="68" mass="7536">MQQSIVLLASLAAAFSIIGTSAQAQNQAEIAAQQLQRQQQREKAQSDKAEESWERLTSKILFSIFGKI</sequence>
<evidence type="ECO:0000313" key="4">
    <source>
        <dbReference type="Proteomes" id="UP000469734"/>
    </source>
</evidence>
<evidence type="ECO:0000256" key="2">
    <source>
        <dbReference type="SAM" id="SignalP"/>
    </source>
</evidence>
<reference evidence="3 4" key="1">
    <citation type="submission" date="2019-12" db="EMBL/GenBank/DDBJ databases">
        <title>Novel species isolated from a subtropical stream in China.</title>
        <authorList>
            <person name="Lu H."/>
        </authorList>
    </citation>
    <scope>NUCLEOTIDE SEQUENCE [LARGE SCALE GENOMIC DNA]</scope>
    <source>
        <strain evidence="3 4">FT134W</strain>
    </source>
</reference>
<keyword evidence="2" id="KW-0732">Signal</keyword>
<protein>
    <submittedName>
        <fullName evidence="3">Uncharacterized protein</fullName>
    </submittedName>
</protein>
<accession>A0A7X4H2P6</accession>
<keyword evidence="1" id="KW-0175">Coiled coil</keyword>
<evidence type="ECO:0000256" key="1">
    <source>
        <dbReference type="SAM" id="Coils"/>
    </source>
</evidence>
<dbReference type="EMBL" id="WWCR01000015">
    <property type="protein sequence ID" value="MYM73621.1"/>
    <property type="molecule type" value="Genomic_DNA"/>
</dbReference>
<feature type="signal peptide" evidence="2">
    <location>
        <begin position="1"/>
        <end position="24"/>
    </location>
</feature>
<feature type="chain" id="PRO_5030663367" evidence="2">
    <location>
        <begin position="25"/>
        <end position="68"/>
    </location>
</feature>
<gene>
    <name evidence="3" type="ORF">GTP56_15625</name>
</gene>
<name>A0A7X4H2P6_9BURK</name>
<evidence type="ECO:0000313" key="3">
    <source>
        <dbReference type="EMBL" id="MYM73621.1"/>
    </source>
</evidence>
<comment type="caution">
    <text evidence="3">The sequence shown here is derived from an EMBL/GenBank/DDBJ whole genome shotgun (WGS) entry which is preliminary data.</text>
</comment>
<dbReference type="RefSeq" id="WP_161050750.1">
    <property type="nucleotide sequence ID" value="NZ_WWCR01000015.1"/>
</dbReference>
<organism evidence="3 4">
    <name type="scientific">Duganella margarita</name>
    <dbReference type="NCBI Taxonomy" id="2692170"/>
    <lineage>
        <taxon>Bacteria</taxon>
        <taxon>Pseudomonadati</taxon>
        <taxon>Pseudomonadota</taxon>
        <taxon>Betaproteobacteria</taxon>
        <taxon>Burkholderiales</taxon>
        <taxon>Oxalobacteraceae</taxon>
        <taxon>Telluria group</taxon>
        <taxon>Duganella</taxon>
    </lineage>
</organism>
<dbReference type="Proteomes" id="UP000469734">
    <property type="component" value="Unassembled WGS sequence"/>
</dbReference>
<proteinExistence type="predicted"/>